<organism evidence="1">
    <name type="scientific">Rhizophora mucronata</name>
    <name type="common">Asiatic mangrove</name>
    <dbReference type="NCBI Taxonomy" id="61149"/>
    <lineage>
        <taxon>Eukaryota</taxon>
        <taxon>Viridiplantae</taxon>
        <taxon>Streptophyta</taxon>
        <taxon>Embryophyta</taxon>
        <taxon>Tracheophyta</taxon>
        <taxon>Spermatophyta</taxon>
        <taxon>Magnoliopsida</taxon>
        <taxon>eudicotyledons</taxon>
        <taxon>Gunneridae</taxon>
        <taxon>Pentapetalae</taxon>
        <taxon>rosids</taxon>
        <taxon>fabids</taxon>
        <taxon>Malpighiales</taxon>
        <taxon>Rhizophoraceae</taxon>
        <taxon>Rhizophora</taxon>
    </lineage>
</organism>
<dbReference type="EMBL" id="GGEC01082811">
    <property type="protein sequence ID" value="MBX63295.1"/>
    <property type="molecule type" value="Transcribed_RNA"/>
</dbReference>
<proteinExistence type="predicted"/>
<reference evidence="1" key="1">
    <citation type="submission" date="2018-02" db="EMBL/GenBank/DDBJ databases">
        <title>Rhizophora mucronata_Transcriptome.</title>
        <authorList>
            <person name="Meera S.P."/>
            <person name="Sreeshan A."/>
            <person name="Augustine A."/>
        </authorList>
    </citation>
    <scope>NUCLEOTIDE SEQUENCE</scope>
    <source>
        <tissue evidence="1">Leaf</tissue>
    </source>
</reference>
<dbReference type="AlphaFoldDB" id="A0A2P2Q8H7"/>
<accession>A0A2P2Q8H7</accession>
<evidence type="ECO:0000313" key="1">
    <source>
        <dbReference type="EMBL" id="MBX63295.1"/>
    </source>
</evidence>
<sequence length="24" mass="2904">MHTYKFPINSEEKDCAFNYSFCKT</sequence>
<protein>
    <submittedName>
        <fullName evidence="1">Uncharacterized protein</fullName>
    </submittedName>
</protein>
<name>A0A2P2Q8H7_RHIMU</name>